<dbReference type="Proteomes" id="UP000693672">
    <property type="component" value="Unassembled WGS sequence"/>
</dbReference>
<name>A0A916K2A5_9BACL</name>
<evidence type="ECO:0000256" key="6">
    <source>
        <dbReference type="ARBA" id="ARBA00022989"/>
    </source>
</evidence>
<keyword evidence="5 8" id="KW-0812">Transmembrane</keyword>
<organism evidence="9 10">
    <name type="scientific">Paenibacillus solanacearum</name>
    <dbReference type="NCBI Taxonomy" id="2048548"/>
    <lineage>
        <taxon>Bacteria</taxon>
        <taxon>Bacillati</taxon>
        <taxon>Bacillota</taxon>
        <taxon>Bacilli</taxon>
        <taxon>Bacillales</taxon>
        <taxon>Paenibacillaceae</taxon>
        <taxon>Paenibacillus</taxon>
    </lineage>
</organism>
<proteinExistence type="inferred from homology"/>
<evidence type="ECO:0000256" key="4">
    <source>
        <dbReference type="ARBA" id="ARBA00022544"/>
    </source>
</evidence>
<evidence type="ECO:0000256" key="5">
    <source>
        <dbReference type="ARBA" id="ARBA00022692"/>
    </source>
</evidence>
<feature type="transmembrane region" description="Helical" evidence="8">
    <location>
        <begin position="182"/>
        <end position="202"/>
    </location>
</feature>
<evidence type="ECO:0000313" key="10">
    <source>
        <dbReference type="Proteomes" id="UP000693672"/>
    </source>
</evidence>
<keyword evidence="6 8" id="KW-1133">Transmembrane helix</keyword>
<comment type="similarity">
    <text evidence="2">Belongs to the amino acid-polyamine-organocation (APC) superfamily. Spore germination protein (SGP) (TC 2.A.3.9) family.</text>
</comment>
<feature type="transmembrane region" description="Helical" evidence="8">
    <location>
        <begin position="267"/>
        <end position="292"/>
    </location>
</feature>
<evidence type="ECO:0000256" key="3">
    <source>
        <dbReference type="ARBA" id="ARBA00022448"/>
    </source>
</evidence>
<keyword evidence="10" id="KW-1185">Reference proteome</keyword>
<keyword evidence="7 8" id="KW-0472">Membrane</keyword>
<protein>
    <submittedName>
        <fullName evidence="9">Spore germination protein YndE</fullName>
    </submittedName>
</protein>
<dbReference type="Pfam" id="PF03845">
    <property type="entry name" value="Spore_permease"/>
    <property type="match status" value="1"/>
</dbReference>
<keyword evidence="3" id="KW-0813">Transport</keyword>
<feature type="transmembrane region" description="Helical" evidence="8">
    <location>
        <begin position="214"/>
        <end position="247"/>
    </location>
</feature>
<sequence length="367" mass="41187">MEQKISWFQGILLIMSTITPTAVLTVPSMVVHYSGQDAWISILVAVIAGVAFSLLIGAICRQNRNTVFLDWLKERLGAKLGTFIGILLTYYYFVTFLVIIREFVNFLAENVLTRTPVYILILLTITVVMYAVSMGIEVIARVNLIVMLLSLFILVGTVILLIKDIHPQYLLPVWDHSAARIMQGGIVPASWFSEVAVLLLLAPFMARPGDAGKAGIWGVALAGAELCIIVVVVVAAFGPRLVMYMSYPTFSLMGLIQITRYLERIDILFISIWICMMYLKMAIFMFGTFHCFVQTCRIRSGKPFLFALGLLAALSSLYTWPRTSDLAHFTSYPLSPYLLAFNVLLPLAIWFSLYWRKPVSVRSDEIV</sequence>
<dbReference type="GO" id="GO:0009847">
    <property type="term" value="P:spore germination"/>
    <property type="evidence" value="ECO:0007669"/>
    <property type="project" value="InterPro"/>
</dbReference>
<feature type="transmembrane region" description="Helical" evidence="8">
    <location>
        <begin position="80"/>
        <end position="100"/>
    </location>
</feature>
<dbReference type="PANTHER" id="PTHR34975">
    <property type="entry name" value="SPORE GERMINATION PROTEIN A2"/>
    <property type="match status" value="1"/>
</dbReference>
<feature type="transmembrane region" description="Helical" evidence="8">
    <location>
        <begin position="38"/>
        <end position="59"/>
    </location>
</feature>
<reference evidence="9" key="1">
    <citation type="submission" date="2021-06" db="EMBL/GenBank/DDBJ databases">
        <authorList>
            <person name="Criscuolo A."/>
        </authorList>
    </citation>
    <scope>NUCLEOTIDE SEQUENCE</scope>
    <source>
        <strain evidence="9">CIP111600</strain>
    </source>
</reference>
<feature type="transmembrane region" description="Helical" evidence="8">
    <location>
        <begin position="115"/>
        <end position="132"/>
    </location>
</feature>
<dbReference type="NCBIfam" id="TIGR00912">
    <property type="entry name" value="2A0309"/>
    <property type="match status" value="1"/>
</dbReference>
<feature type="transmembrane region" description="Helical" evidence="8">
    <location>
        <begin position="334"/>
        <end position="355"/>
    </location>
</feature>
<feature type="transmembrane region" description="Helical" evidence="8">
    <location>
        <begin position="304"/>
        <end position="322"/>
    </location>
</feature>
<feature type="transmembrane region" description="Helical" evidence="8">
    <location>
        <begin position="7"/>
        <end position="26"/>
    </location>
</feature>
<dbReference type="RefSeq" id="WP_218092893.1">
    <property type="nucleotide sequence ID" value="NZ_CAJVAS010000012.1"/>
</dbReference>
<dbReference type="GO" id="GO:0016020">
    <property type="term" value="C:membrane"/>
    <property type="evidence" value="ECO:0007669"/>
    <property type="project" value="UniProtKB-SubCell"/>
</dbReference>
<evidence type="ECO:0000313" key="9">
    <source>
        <dbReference type="EMBL" id="CAG7629830.1"/>
    </source>
</evidence>
<dbReference type="EMBL" id="CAJVAS010000012">
    <property type="protein sequence ID" value="CAG7629830.1"/>
    <property type="molecule type" value="Genomic_DNA"/>
</dbReference>
<dbReference type="AlphaFoldDB" id="A0A916K2A5"/>
<keyword evidence="4" id="KW-0309">Germination</keyword>
<dbReference type="InterPro" id="IPR004761">
    <property type="entry name" value="Spore_GerAB"/>
</dbReference>
<evidence type="ECO:0000256" key="7">
    <source>
        <dbReference type="ARBA" id="ARBA00023136"/>
    </source>
</evidence>
<evidence type="ECO:0000256" key="2">
    <source>
        <dbReference type="ARBA" id="ARBA00007998"/>
    </source>
</evidence>
<accession>A0A916K2A5</accession>
<evidence type="ECO:0000256" key="8">
    <source>
        <dbReference type="SAM" id="Phobius"/>
    </source>
</evidence>
<comment type="subcellular location">
    <subcellularLocation>
        <location evidence="1">Membrane</location>
        <topology evidence="1">Multi-pass membrane protein</topology>
    </subcellularLocation>
</comment>
<feature type="transmembrane region" description="Helical" evidence="8">
    <location>
        <begin position="144"/>
        <end position="162"/>
    </location>
</feature>
<dbReference type="PANTHER" id="PTHR34975:SF2">
    <property type="entry name" value="SPORE GERMINATION PROTEIN A2"/>
    <property type="match status" value="1"/>
</dbReference>
<comment type="caution">
    <text evidence="9">The sequence shown here is derived from an EMBL/GenBank/DDBJ whole genome shotgun (WGS) entry which is preliminary data.</text>
</comment>
<gene>
    <name evidence="9" type="primary">yndE_10</name>
    <name evidence="9" type="ORF">PAESOLCIP111_03140</name>
</gene>
<evidence type="ECO:0000256" key="1">
    <source>
        <dbReference type="ARBA" id="ARBA00004141"/>
    </source>
</evidence>